<feature type="chain" id="PRO_5002251582" description="Auxiliary Activity family 9 catalytic domain-containing protein" evidence="6">
    <location>
        <begin position="22"/>
        <end position="426"/>
    </location>
</feature>
<evidence type="ECO:0000256" key="5">
    <source>
        <dbReference type="SAM" id="MobiDB-lite"/>
    </source>
</evidence>
<feature type="signal peptide" evidence="6">
    <location>
        <begin position="1"/>
        <end position="21"/>
    </location>
</feature>
<evidence type="ECO:0000256" key="1">
    <source>
        <dbReference type="ARBA" id="ARBA00001973"/>
    </source>
</evidence>
<dbReference type="PANTHER" id="PTHR33353:SF34">
    <property type="entry name" value="ENDO-BETA-1,4-GLUCANASE D"/>
    <property type="match status" value="1"/>
</dbReference>
<evidence type="ECO:0000256" key="3">
    <source>
        <dbReference type="ARBA" id="ARBA00022525"/>
    </source>
</evidence>
<comment type="subcellular location">
    <subcellularLocation>
        <location evidence="2">Secreted</location>
    </subcellularLocation>
</comment>
<feature type="region of interest" description="Disordered" evidence="5">
    <location>
        <begin position="250"/>
        <end position="404"/>
    </location>
</feature>
<dbReference type="Gene3D" id="2.70.50.70">
    <property type="match status" value="1"/>
</dbReference>
<dbReference type="STRING" id="5601.A0A0D2DPI4"/>
<dbReference type="GO" id="GO:0005576">
    <property type="term" value="C:extracellular region"/>
    <property type="evidence" value="ECO:0007669"/>
    <property type="project" value="UniProtKB-SubCell"/>
</dbReference>
<feature type="compositionally biased region" description="Low complexity" evidence="5">
    <location>
        <begin position="250"/>
        <end position="284"/>
    </location>
</feature>
<dbReference type="PANTHER" id="PTHR33353">
    <property type="entry name" value="PUTATIVE (AFU_ORTHOLOGUE AFUA_1G12560)-RELATED"/>
    <property type="match status" value="1"/>
</dbReference>
<dbReference type="HOGENOM" id="CLU_031730_1_0_1"/>
<dbReference type="AlphaFoldDB" id="A0A0D2DPI4"/>
<proteinExistence type="predicted"/>
<protein>
    <recommendedName>
        <fullName evidence="7">Auxiliary Activity family 9 catalytic domain-containing protein</fullName>
    </recommendedName>
</protein>
<dbReference type="InterPro" id="IPR049892">
    <property type="entry name" value="AA9"/>
</dbReference>
<comment type="cofactor">
    <cofactor evidence="1">
        <name>Cu(2+)</name>
        <dbReference type="ChEBI" id="CHEBI:29036"/>
    </cofactor>
</comment>
<dbReference type="EMBL" id="KN846961">
    <property type="protein sequence ID" value="KIW64142.1"/>
    <property type="molecule type" value="Genomic_DNA"/>
</dbReference>
<dbReference type="CDD" id="cd21175">
    <property type="entry name" value="LPMO_AA9"/>
    <property type="match status" value="1"/>
</dbReference>
<evidence type="ECO:0000313" key="8">
    <source>
        <dbReference type="EMBL" id="KIW64142.1"/>
    </source>
</evidence>
<evidence type="ECO:0000256" key="2">
    <source>
        <dbReference type="ARBA" id="ARBA00004613"/>
    </source>
</evidence>
<evidence type="ECO:0000256" key="6">
    <source>
        <dbReference type="SAM" id="SignalP"/>
    </source>
</evidence>
<keyword evidence="9" id="KW-1185">Reference proteome</keyword>
<reference evidence="8 9" key="1">
    <citation type="submission" date="2015-01" db="EMBL/GenBank/DDBJ databases">
        <title>The Genome Sequence of Capronia semiimmersa CBS27337.</title>
        <authorList>
            <consortium name="The Broad Institute Genomics Platform"/>
            <person name="Cuomo C."/>
            <person name="de Hoog S."/>
            <person name="Gorbushina A."/>
            <person name="Stielow B."/>
            <person name="Teixiera M."/>
            <person name="Abouelleil A."/>
            <person name="Chapman S.B."/>
            <person name="Priest M."/>
            <person name="Young S.K."/>
            <person name="Wortman J."/>
            <person name="Nusbaum C."/>
            <person name="Birren B."/>
        </authorList>
    </citation>
    <scope>NUCLEOTIDE SEQUENCE [LARGE SCALE GENOMIC DNA]</scope>
    <source>
        <strain evidence="8 9">CBS 27337</strain>
    </source>
</reference>
<feature type="compositionally biased region" description="Acidic residues" evidence="5">
    <location>
        <begin position="339"/>
        <end position="352"/>
    </location>
</feature>
<evidence type="ECO:0000313" key="9">
    <source>
        <dbReference type="Proteomes" id="UP000054266"/>
    </source>
</evidence>
<dbReference type="InterPro" id="IPR005103">
    <property type="entry name" value="AA9_LPMO"/>
</dbReference>
<organism evidence="8 9">
    <name type="scientific">Phialophora macrospora</name>
    <dbReference type="NCBI Taxonomy" id="1851006"/>
    <lineage>
        <taxon>Eukaryota</taxon>
        <taxon>Fungi</taxon>
        <taxon>Dikarya</taxon>
        <taxon>Ascomycota</taxon>
        <taxon>Pezizomycotina</taxon>
        <taxon>Eurotiomycetes</taxon>
        <taxon>Chaetothyriomycetidae</taxon>
        <taxon>Chaetothyriales</taxon>
        <taxon>Herpotrichiellaceae</taxon>
        <taxon>Phialophora</taxon>
    </lineage>
</organism>
<feature type="compositionally biased region" description="Low complexity" evidence="5">
    <location>
        <begin position="294"/>
        <end position="336"/>
    </location>
</feature>
<dbReference type="Pfam" id="PF03443">
    <property type="entry name" value="AA9"/>
    <property type="match status" value="1"/>
</dbReference>
<evidence type="ECO:0000259" key="7">
    <source>
        <dbReference type="Pfam" id="PF03443"/>
    </source>
</evidence>
<feature type="domain" description="Auxiliary Activity family 9 catalytic" evidence="7">
    <location>
        <begin position="22"/>
        <end position="239"/>
    </location>
</feature>
<feature type="compositionally biased region" description="Pro residues" evidence="5">
    <location>
        <begin position="359"/>
        <end position="369"/>
    </location>
</feature>
<keyword evidence="6" id="KW-0732">Signal</keyword>
<keyword evidence="4" id="KW-1015">Disulfide bond</keyword>
<evidence type="ECO:0000256" key="4">
    <source>
        <dbReference type="ARBA" id="ARBA00023157"/>
    </source>
</evidence>
<gene>
    <name evidence="8" type="ORF">PV04_09097</name>
</gene>
<sequence length="426" mass="44134">MSSLRFTVTFGALALLSKVSAHGIVSGIVANGAWQSGYDPSFQYSNPPPVVAGWSIPQVSDRGFVSDYTSPDIICHKGATPGGSYVSVAAGDSIELQWTVWPDSHHGPVIDYLASCGDDCTTVDKTQLLFNKIDEAGLNNGDPAPGNWASDDLIANNNSWTVTIPSSIAPGKYVLRHEIIALHSAYDAGGAQNYPQCINLEVSGSGTDSLTSGTKGTELYTAQDPGILINIYYPTVTEYIIPGPALLDGSSSGSQPSISASPSATSTTSAESTSSVSTTSSSPSVEITASPTKPSAIISPTDDSSPSLTTPAASDSDSTTIVESSSTTTITITVAPTPEPEETECPSEEESAPTDAPATPQPSDFPPPNHESESETVTDVAPTAAPSPVSKTTPPVSFSSTVTGRIGKPTRFVCYIDDDEFQLTPS</sequence>
<name>A0A0D2DPI4_9EURO</name>
<accession>A0A0D2DPI4</accession>
<dbReference type="Proteomes" id="UP000054266">
    <property type="component" value="Unassembled WGS sequence"/>
</dbReference>
<feature type="compositionally biased region" description="Low complexity" evidence="5">
    <location>
        <begin position="377"/>
        <end position="403"/>
    </location>
</feature>
<keyword evidence="3" id="KW-0964">Secreted</keyword>